<dbReference type="PANTHER" id="PTHR22881:SF27">
    <property type="entry name" value="BROMODOMAIN CONTAINING 7_9"/>
    <property type="match status" value="1"/>
</dbReference>
<dbReference type="KEGG" id="tbg:TbgDal_XI14960"/>
<feature type="compositionally biased region" description="Basic and acidic residues" evidence="2">
    <location>
        <begin position="290"/>
        <end position="318"/>
    </location>
</feature>
<dbReference type="Pfam" id="PF00439">
    <property type="entry name" value="Bromodomain"/>
    <property type="match status" value="1"/>
</dbReference>
<dbReference type="GeneID" id="23866682"/>
<feature type="region of interest" description="Disordered" evidence="2">
    <location>
        <begin position="490"/>
        <end position="538"/>
    </location>
</feature>
<dbReference type="InterPro" id="IPR036427">
    <property type="entry name" value="Bromodomain-like_sf"/>
</dbReference>
<dbReference type="CDD" id="cd04369">
    <property type="entry name" value="Bromodomain"/>
    <property type="match status" value="1"/>
</dbReference>
<evidence type="ECO:0000256" key="1">
    <source>
        <dbReference type="ARBA" id="ARBA00023117"/>
    </source>
</evidence>
<evidence type="ECO:0000259" key="3">
    <source>
        <dbReference type="Pfam" id="PF00439"/>
    </source>
</evidence>
<dbReference type="Proteomes" id="UP000002316">
    <property type="component" value="Chromosome 11"/>
</dbReference>
<feature type="compositionally biased region" description="Basic and acidic residues" evidence="2">
    <location>
        <begin position="494"/>
        <end position="504"/>
    </location>
</feature>
<evidence type="ECO:0000256" key="2">
    <source>
        <dbReference type="SAM" id="MobiDB-lite"/>
    </source>
</evidence>
<dbReference type="FunFam" id="1.20.920.10:FF:000084">
    <property type="entry name" value="Bromodomain_-__putative"/>
    <property type="match status" value="2"/>
</dbReference>
<dbReference type="Gene3D" id="1.20.920.10">
    <property type="entry name" value="Bromodomain-like"/>
    <property type="match status" value="2"/>
</dbReference>
<dbReference type="InterPro" id="IPR051831">
    <property type="entry name" value="Bromodomain_contain_prot"/>
</dbReference>
<reference evidence="5" key="1">
    <citation type="journal article" date="2010" name="PLoS Negl. Trop. Dis.">
        <title>The genome sequence of Trypanosoma brucei gambiense, causative agent of chronic human african trypanosomiasis.</title>
        <authorList>
            <person name="Jackson A.P."/>
            <person name="Sanders M."/>
            <person name="Berry A."/>
            <person name="McQuillan J."/>
            <person name="Aslett M.A."/>
            <person name="Quail M.A."/>
            <person name="Chukualim B."/>
            <person name="Capewell P."/>
            <person name="MacLeod A."/>
            <person name="Melville S.E."/>
            <person name="Gibson W."/>
            <person name="Barry J.D."/>
            <person name="Berriman M."/>
            <person name="Hertz-Fowler C."/>
        </authorList>
    </citation>
    <scope>NUCLEOTIDE SEQUENCE [LARGE SCALE GENOMIC DNA]</scope>
    <source>
        <strain evidence="5">MHOM/CI/86/DAL972</strain>
    </source>
</reference>
<dbReference type="OrthoDB" id="21449at2759"/>
<evidence type="ECO:0000313" key="5">
    <source>
        <dbReference type="Proteomes" id="UP000002316"/>
    </source>
</evidence>
<keyword evidence="1" id="KW-0103">Bromodomain</keyword>
<feature type="domain" description="Bromo" evidence="3">
    <location>
        <begin position="183"/>
        <end position="256"/>
    </location>
</feature>
<evidence type="ECO:0000313" key="4">
    <source>
        <dbReference type="EMBL" id="CBH18377.1"/>
    </source>
</evidence>
<feature type="compositionally biased region" description="Polar residues" evidence="2">
    <location>
        <begin position="513"/>
        <end position="527"/>
    </location>
</feature>
<dbReference type="VEuPathDB" id="TriTrypDB:Tbg972.11.14960"/>
<feature type="region of interest" description="Disordered" evidence="2">
    <location>
        <begin position="290"/>
        <end position="334"/>
    </location>
</feature>
<protein>
    <recommendedName>
        <fullName evidence="3">Bromo domain-containing protein</fullName>
    </recommendedName>
</protein>
<organism evidence="4 5">
    <name type="scientific">Trypanosoma brucei gambiense (strain MHOM/CI/86/DAL972)</name>
    <dbReference type="NCBI Taxonomy" id="679716"/>
    <lineage>
        <taxon>Eukaryota</taxon>
        <taxon>Discoba</taxon>
        <taxon>Euglenozoa</taxon>
        <taxon>Kinetoplastea</taxon>
        <taxon>Metakinetoplastina</taxon>
        <taxon>Trypanosomatida</taxon>
        <taxon>Trypanosomatidae</taxon>
        <taxon>Trypanosoma</taxon>
    </lineage>
</organism>
<gene>
    <name evidence="4" type="ORF">TbgDal_XI14960</name>
</gene>
<dbReference type="PANTHER" id="PTHR22881">
    <property type="entry name" value="BROMODOMAIN CONTAINING PROTEIN"/>
    <property type="match status" value="1"/>
</dbReference>
<name>D0A9M6_TRYB9</name>
<accession>D0A9M6</accession>
<sequence length="814" mass="91195">MRRRHADAFTYAHEAEKVVCVYTPGTVSGSVPEGGKWNIMLHGFFSNEKKKLSIWWNRKWYGIVSHLPEVGDDGGDVDLIATESSTEYTLLLLFGCNTYFLYSDISLLFFSTVSFPPPKKKKTLKHLFLQYCLPTHNSVHIFLLHGDAATPIVPMSQNRQLLYPREEMVSLVRSLDRPQENGLFSQDVLLQYPELAESYTKVCPNRCDLATAADRAAKGAYGYDVQLTTLKEDIRLMVNNCILFNGAEGAYADAARTFEKFAMGKIDAYISQKVGGRRLSSFRVASVSVPEKHSTGKRGRDGESRERGPEAVDNDSSRRQPGRGNGIATSEDDSNRRSAELIKLIDSLNRREDDGAFAVDVAEAYPELKSAYEAMCPLKMNLIIMKERAQNGYYLGQQHRRRRTGDDPTLYMGSSIAESLTSLRDDVELMVRNCVNFNAGVVEWERRAASFHHFAHKKIDDFVLRIDPSLRGTRTGVEVYVQEAKKMQQSQLKQKIEGSERSNRGDVGAPESVAQSISPPSHTTATPMNPPRKATIPGTARIPTLSAHVNVVNTVTPIVQPTALQPVFNTPSTLRRRLISDHLHRETLHARLIHRLENDKSGTNGVPEIDRSGDAPQMYEPALSCRAVLDAFITSVREFHKAQRESQDFVNPFMYAQQEENLYCDYVTLIKQQLERLFLHIVLYNREKAEMYDWAAAKAAQMAVADASLLPTAPAVSSHVSCCWLDEAHLCYLVRFLQHLPQLLGLACAEVDTAKSDRTGNAQLYLTTVEQGVVGKIAKITEELLSFIARYEEKITASHQNSESLKEQAEAPAL</sequence>
<dbReference type="RefSeq" id="XP_011780641.1">
    <property type="nucleotide sequence ID" value="XM_011782339.1"/>
</dbReference>
<dbReference type="EMBL" id="FN554974">
    <property type="protein sequence ID" value="CBH18377.1"/>
    <property type="molecule type" value="Genomic_DNA"/>
</dbReference>
<dbReference type="SUPFAM" id="SSF47370">
    <property type="entry name" value="Bromodomain"/>
    <property type="match status" value="2"/>
</dbReference>
<dbReference type="AlphaFoldDB" id="D0A9M6"/>
<dbReference type="InterPro" id="IPR001487">
    <property type="entry name" value="Bromodomain"/>
</dbReference>
<proteinExistence type="predicted"/>